<comment type="subcellular location">
    <subcellularLocation>
        <location evidence="1">Endomembrane system</location>
    </subcellularLocation>
</comment>
<accession>A0ABN7UG34</accession>
<dbReference type="PANTHER" id="PTHR24092">
    <property type="entry name" value="PROBABLE PHOSPHOLIPID-TRANSPORTING ATPASE"/>
    <property type="match status" value="1"/>
</dbReference>
<dbReference type="Pfam" id="PF13246">
    <property type="entry name" value="Cation_ATPase"/>
    <property type="match status" value="1"/>
</dbReference>
<organism evidence="3 4">
    <name type="scientific">Gigaspora margarita</name>
    <dbReference type="NCBI Taxonomy" id="4874"/>
    <lineage>
        <taxon>Eukaryota</taxon>
        <taxon>Fungi</taxon>
        <taxon>Fungi incertae sedis</taxon>
        <taxon>Mucoromycota</taxon>
        <taxon>Glomeromycotina</taxon>
        <taxon>Glomeromycetes</taxon>
        <taxon>Diversisporales</taxon>
        <taxon>Gigasporaceae</taxon>
        <taxon>Gigaspora</taxon>
    </lineage>
</organism>
<proteinExistence type="predicted"/>
<evidence type="ECO:0000313" key="3">
    <source>
        <dbReference type="EMBL" id="CAG8572031.1"/>
    </source>
</evidence>
<dbReference type="EMBL" id="CAJVQB010002363">
    <property type="protein sequence ID" value="CAG8572031.1"/>
    <property type="molecule type" value="Genomic_DNA"/>
</dbReference>
<feature type="non-terminal residue" evidence="3">
    <location>
        <position position="235"/>
    </location>
</feature>
<sequence>MLSVNLLQSEDLHEHFQECAIITTINPTSLSCYSFGDLNAEKSIEEGTDGEFDIDDNLDKKKEPNLLEFFTLLASISDKGETSVNDVHSDQTIENNLHHADEEKTESPDETVLVFAAKNIGFSFLDRTFESMTIDIFGQGYVFDISNVLAFNSSRKRMSIIIRRPETGIVLFCKGAYIIFERLASGQEILIKKTPSDIDNFSSLRTLTVAYRVLDKSFYESWAKKYQEASTAINE</sequence>
<evidence type="ECO:0000256" key="1">
    <source>
        <dbReference type="ARBA" id="ARBA00004308"/>
    </source>
</evidence>
<evidence type="ECO:0000256" key="2">
    <source>
        <dbReference type="ARBA" id="ARBA00022448"/>
    </source>
</evidence>
<dbReference type="PANTHER" id="PTHR24092:SF180">
    <property type="entry name" value="PHOSPHOLIPID-TRANSPORTING ATPASE DNF1-RELATED"/>
    <property type="match status" value="1"/>
</dbReference>
<protein>
    <submittedName>
        <fullName evidence="3">40321_t:CDS:1</fullName>
    </submittedName>
</protein>
<gene>
    <name evidence="3" type="ORF">GMARGA_LOCUS5532</name>
</gene>
<comment type="caution">
    <text evidence="3">The sequence shown here is derived from an EMBL/GenBank/DDBJ whole genome shotgun (WGS) entry which is preliminary data.</text>
</comment>
<reference evidence="3 4" key="1">
    <citation type="submission" date="2021-06" db="EMBL/GenBank/DDBJ databases">
        <authorList>
            <person name="Kallberg Y."/>
            <person name="Tangrot J."/>
            <person name="Rosling A."/>
        </authorList>
    </citation>
    <scope>NUCLEOTIDE SEQUENCE [LARGE SCALE GENOMIC DNA]</scope>
    <source>
        <strain evidence="3 4">120-4 pot B 10/14</strain>
    </source>
</reference>
<dbReference type="InterPro" id="IPR023299">
    <property type="entry name" value="ATPase_P-typ_cyto_dom_N"/>
</dbReference>
<name>A0ABN7UG34_GIGMA</name>
<keyword evidence="4" id="KW-1185">Reference proteome</keyword>
<dbReference type="Gene3D" id="3.40.1110.10">
    <property type="entry name" value="Calcium-transporting ATPase, cytoplasmic domain N"/>
    <property type="match status" value="1"/>
</dbReference>
<dbReference type="Proteomes" id="UP000789901">
    <property type="component" value="Unassembled WGS sequence"/>
</dbReference>
<dbReference type="SUPFAM" id="SSF81660">
    <property type="entry name" value="Metal cation-transporting ATPase, ATP-binding domain N"/>
    <property type="match status" value="1"/>
</dbReference>
<keyword evidence="2" id="KW-0813">Transport</keyword>
<evidence type="ECO:0000313" key="4">
    <source>
        <dbReference type="Proteomes" id="UP000789901"/>
    </source>
</evidence>